<organism evidence="2 3">
    <name type="scientific">Hemibagrus guttatus</name>
    <dbReference type="NCBI Taxonomy" id="175788"/>
    <lineage>
        <taxon>Eukaryota</taxon>
        <taxon>Metazoa</taxon>
        <taxon>Chordata</taxon>
        <taxon>Craniata</taxon>
        <taxon>Vertebrata</taxon>
        <taxon>Euteleostomi</taxon>
        <taxon>Actinopterygii</taxon>
        <taxon>Neopterygii</taxon>
        <taxon>Teleostei</taxon>
        <taxon>Ostariophysi</taxon>
        <taxon>Siluriformes</taxon>
        <taxon>Bagridae</taxon>
        <taxon>Hemibagrus</taxon>
    </lineage>
</organism>
<evidence type="ECO:0000259" key="1">
    <source>
        <dbReference type="Pfam" id="PF25387"/>
    </source>
</evidence>
<protein>
    <recommendedName>
        <fullName evidence="1">ADGRF3/5-like N-terminal domain-containing protein</fullName>
    </recommendedName>
</protein>
<proteinExistence type="predicted"/>
<keyword evidence="3" id="KW-1185">Reference proteome</keyword>
<dbReference type="EMBL" id="JAUCMX010000015">
    <property type="protein sequence ID" value="KAK3521763.1"/>
    <property type="molecule type" value="Genomic_DNA"/>
</dbReference>
<dbReference type="InterPro" id="IPR057400">
    <property type="entry name" value="ADGRF3/5_N"/>
</dbReference>
<dbReference type="Pfam" id="PF25387">
    <property type="entry name" value="ADGRF3_N"/>
    <property type="match status" value="1"/>
</dbReference>
<dbReference type="AlphaFoldDB" id="A0AAE0UXQ1"/>
<gene>
    <name evidence="2" type="ORF">QTP70_016234</name>
</gene>
<reference evidence="2" key="1">
    <citation type="submission" date="2023-06" db="EMBL/GenBank/DDBJ databases">
        <title>Male Hemibagrus guttatus genome.</title>
        <authorList>
            <person name="Bian C."/>
        </authorList>
    </citation>
    <scope>NUCLEOTIDE SEQUENCE</scope>
    <source>
        <strain evidence="2">Male_cb2023</strain>
        <tissue evidence="2">Muscle</tissue>
    </source>
</reference>
<dbReference type="Proteomes" id="UP001274896">
    <property type="component" value="Unassembled WGS sequence"/>
</dbReference>
<sequence length="285" mass="31881">MTWDVNYNSDNATCPAEPLSADYLIEFEISAVDETVLSQVRNILENTSLPLISRNVSITDINITTADYLIELEIDLPFLYDLWNISETINLTSVKIDFNITDINLTTDNATCPAEALSADYLIEFEISAVDETVLSQVRNILENTSLPLISRNVSITDINITTDNATCLAEALSADYLIEFEISIVDETVLSQVRNILENTSLPLISRNVSITDINITTVCSLYGTEYECRCEDQYFWPCEKCTLYGSCNNVTNSSCGCINSLPSDGHFCQPISELSMYDMYHEI</sequence>
<evidence type="ECO:0000313" key="3">
    <source>
        <dbReference type="Proteomes" id="UP001274896"/>
    </source>
</evidence>
<feature type="domain" description="ADGRF3/5-like N-terminal" evidence="1">
    <location>
        <begin position="218"/>
        <end position="274"/>
    </location>
</feature>
<comment type="caution">
    <text evidence="2">The sequence shown here is derived from an EMBL/GenBank/DDBJ whole genome shotgun (WGS) entry which is preliminary data.</text>
</comment>
<name>A0AAE0UXQ1_9TELE</name>
<evidence type="ECO:0000313" key="2">
    <source>
        <dbReference type="EMBL" id="KAK3521763.1"/>
    </source>
</evidence>
<accession>A0AAE0UXQ1</accession>